<proteinExistence type="predicted"/>
<gene>
    <name evidence="2" type="ORF">Cpir12675_004190</name>
</gene>
<name>A0ABR3YZA4_9PEZI</name>
<dbReference type="SUPFAM" id="SSF48452">
    <property type="entry name" value="TPR-like"/>
    <property type="match status" value="1"/>
</dbReference>
<dbReference type="Pfam" id="PF00931">
    <property type="entry name" value="NB-ARC"/>
    <property type="match status" value="1"/>
</dbReference>
<dbReference type="InterPro" id="IPR002182">
    <property type="entry name" value="NB-ARC"/>
</dbReference>
<evidence type="ECO:0000313" key="2">
    <source>
        <dbReference type="EMBL" id="KAL1893257.1"/>
    </source>
</evidence>
<reference evidence="2 3" key="1">
    <citation type="journal article" date="2024" name="IMA Fungus">
        <title>IMA Genome - F19 : A genome assembly and annotation guide to empower mycologists, including annotated draft genome sequences of Ceratocystis pirilliformis, Diaporthe australafricana, Fusarium ophioides, Paecilomyces lecythidis, and Sporothrix stenoceras.</title>
        <authorList>
            <person name="Aylward J."/>
            <person name="Wilson A.M."/>
            <person name="Visagie C.M."/>
            <person name="Spraker J."/>
            <person name="Barnes I."/>
            <person name="Buitendag C."/>
            <person name="Ceriani C."/>
            <person name="Del Mar Angel L."/>
            <person name="du Plessis D."/>
            <person name="Fuchs T."/>
            <person name="Gasser K."/>
            <person name="Kramer D."/>
            <person name="Li W."/>
            <person name="Munsamy K."/>
            <person name="Piso A."/>
            <person name="Price J.L."/>
            <person name="Sonnekus B."/>
            <person name="Thomas C."/>
            <person name="van der Nest A."/>
            <person name="van Dijk A."/>
            <person name="van Heerden A."/>
            <person name="van Vuuren N."/>
            <person name="Yilmaz N."/>
            <person name="Duong T.A."/>
            <person name="van der Merwe N.A."/>
            <person name="Wingfield M.J."/>
            <person name="Wingfield B.D."/>
        </authorList>
    </citation>
    <scope>NUCLEOTIDE SEQUENCE [LARGE SCALE GENOMIC DNA]</scope>
    <source>
        <strain evidence="2 3">CMW 12675</strain>
    </source>
</reference>
<dbReference type="PANTHER" id="PTHR46082:SF6">
    <property type="entry name" value="AAA+ ATPASE DOMAIN-CONTAINING PROTEIN-RELATED"/>
    <property type="match status" value="1"/>
</dbReference>
<dbReference type="InterPro" id="IPR011990">
    <property type="entry name" value="TPR-like_helical_dom_sf"/>
</dbReference>
<accession>A0ABR3YZA4</accession>
<dbReference type="Gene3D" id="3.40.50.300">
    <property type="entry name" value="P-loop containing nucleotide triphosphate hydrolases"/>
    <property type="match status" value="1"/>
</dbReference>
<keyword evidence="3" id="KW-1185">Reference proteome</keyword>
<dbReference type="InterPro" id="IPR027417">
    <property type="entry name" value="P-loop_NTPase"/>
</dbReference>
<protein>
    <recommendedName>
        <fullName evidence="1">NB-ARC domain-containing protein</fullName>
    </recommendedName>
</protein>
<dbReference type="SUPFAM" id="SSF52151">
    <property type="entry name" value="FabD/lysophospholipase-like"/>
    <property type="match status" value="1"/>
</dbReference>
<dbReference type="EMBL" id="JAWDJO010000113">
    <property type="protein sequence ID" value="KAL1893257.1"/>
    <property type="molecule type" value="Genomic_DNA"/>
</dbReference>
<feature type="domain" description="NB-ARC" evidence="1">
    <location>
        <begin position="289"/>
        <end position="449"/>
    </location>
</feature>
<dbReference type="Gene3D" id="1.25.40.10">
    <property type="entry name" value="Tetratricopeptide repeat domain"/>
    <property type="match status" value="1"/>
</dbReference>
<sequence>MSRRSFVTNLENAIKKMVCENKNEPESTMYETENESTATRCRQHEDLPFRNKSCAKTIVLAMTRVNIEARPTLFTTYDVSESFSDCKIWEVARATSATAPIFPPIKVGRDGIEFIDALFGYNNPCEVLIHEAEKQSPGHEMIITSIGTGCGKIIEIGNTKKSMLNAVKGMAQSSKTIASRLEERYADTGYYYRLNVENGLEDIKYLESDILSRISSHTHNYIKEKQGLITKVAKRLLSGSPQGLASHIPQKLANNGLQSTQPVEHANPSVFCSIPFNEDKSFVGRVDILSRLKDKLFTQTSFRQAALVGLGGIGKTQIALKFAYTVKTDKPNYSIFWMCASSVAGLSDACKSLAEKLGVEETKNPMAFVKRYLESEEAGDWLLIFDNADDIGVFCTSTRSGNHYFLPQSERGRILFTTRSRHVAQSLINNDDCIMLVEELPANELATILKSNMGNLNSTPHQHDKALENSLIEELCHLPLAIAQAGIYIRMNKISISEYLDLLKLGGKDKIQLLDKHFPRVTGGHVSESAVGNTWLTTLNKIQESSTPATTLLEFIANIEPKSIPKSIFPELGSQQQMVEAIGILESYSFLRKQKNPELFDMHSLVHLVTRLWFERLSNSDERRQAIVEHMSSVSTNDWDLRKLHLPHELCVFKREKAMTRDLCNLALKIGQCLLKGWDIADAIEMFQYVIITKGEAPATDDSLLHDAQYELARAFLRDDQVKESIEMYEQVAKAKERSLLANDTSLLSFQYELAQVYHSHGEFEKKISILEHIVRMREDALPVDDSLLLSAQYDLSDAYRCLSNKGSKEISTLEHAVEIWQRDPAKNYASLSICQLHLARAYRRNKQPKKTISILEDLVRTKTQSLSAHSPTFGQSAVNDTVFVEAQNELVQEYFDTGRQKLGISLLQVIFDMREQLLPNNDPLVLDSKQRLEEALRSFVVFTHQR</sequence>
<organism evidence="2 3">
    <name type="scientific">Ceratocystis pirilliformis</name>
    <dbReference type="NCBI Taxonomy" id="259994"/>
    <lineage>
        <taxon>Eukaryota</taxon>
        <taxon>Fungi</taxon>
        <taxon>Dikarya</taxon>
        <taxon>Ascomycota</taxon>
        <taxon>Pezizomycotina</taxon>
        <taxon>Sordariomycetes</taxon>
        <taxon>Hypocreomycetidae</taxon>
        <taxon>Microascales</taxon>
        <taxon>Ceratocystidaceae</taxon>
        <taxon>Ceratocystis</taxon>
    </lineage>
</organism>
<evidence type="ECO:0000313" key="3">
    <source>
        <dbReference type="Proteomes" id="UP001583280"/>
    </source>
</evidence>
<dbReference type="Proteomes" id="UP001583280">
    <property type="component" value="Unassembled WGS sequence"/>
</dbReference>
<dbReference type="SUPFAM" id="SSF52540">
    <property type="entry name" value="P-loop containing nucleoside triphosphate hydrolases"/>
    <property type="match status" value="1"/>
</dbReference>
<dbReference type="InterPro" id="IPR053137">
    <property type="entry name" value="NLR-like"/>
</dbReference>
<dbReference type="InterPro" id="IPR016035">
    <property type="entry name" value="Acyl_Trfase/lysoPLipase"/>
</dbReference>
<evidence type="ECO:0000259" key="1">
    <source>
        <dbReference type="Pfam" id="PF00931"/>
    </source>
</evidence>
<dbReference type="Gene3D" id="3.40.1090.10">
    <property type="entry name" value="Cytosolic phospholipase A2 catalytic domain"/>
    <property type="match status" value="1"/>
</dbReference>
<comment type="caution">
    <text evidence="2">The sequence shown here is derived from an EMBL/GenBank/DDBJ whole genome shotgun (WGS) entry which is preliminary data.</text>
</comment>
<dbReference type="PANTHER" id="PTHR46082">
    <property type="entry name" value="ATP/GTP-BINDING PROTEIN-RELATED"/>
    <property type="match status" value="1"/>
</dbReference>